<organism evidence="3 4">
    <name type="scientific">Candidatus Uhrbacteria bacterium CG22_combo_CG10-13_8_21_14_all_47_17</name>
    <dbReference type="NCBI Taxonomy" id="1975041"/>
    <lineage>
        <taxon>Bacteria</taxon>
        <taxon>Candidatus Uhriibacteriota</taxon>
    </lineage>
</organism>
<keyword evidence="2" id="KW-0472">Membrane</keyword>
<dbReference type="Proteomes" id="UP000231581">
    <property type="component" value="Unassembled WGS sequence"/>
</dbReference>
<gene>
    <name evidence="3" type="ORF">COX00_00910</name>
</gene>
<name>A0A2H0BT70_9BACT</name>
<reference evidence="3 4" key="1">
    <citation type="submission" date="2017-09" db="EMBL/GenBank/DDBJ databases">
        <title>Depth-based differentiation of microbial function through sediment-hosted aquifers and enrichment of novel symbionts in the deep terrestrial subsurface.</title>
        <authorList>
            <person name="Probst A.J."/>
            <person name="Ladd B."/>
            <person name="Jarett J.K."/>
            <person name="Geller-Mcgrath D.E."/>
            <person name="Sieber C.M."/>
            <person name="Emerson J.B."/>
            <person name="Anantharaman K."/>
            <person name="Thomas B.C."/>
            <person name="Malmstrom R."/>
            <person name="Stieglmeier M."/>
            <person name="Klingl A."/>
            <person name="Woyke T."/>
            <person name="Ryan C.M."/>
            <person name="Banfield J.F."/>
        </authorList>
    </citation>
    <scope>NUCLEOTIDE SEQUENCE [LARGE SCALE GENOMIC DNA]</scope>
    <source>
        <strain evidence="3">CG22_combo_CG10-13_8_21_14_all_47_17</strain>
    </source>
</reference>
<protein>
    <recommendedName>
        <fullName evidence="5">Septum formation initiator</fullName>
    </recommendedName>
</protein>
<evidence type="ECO:0008006" key="5">
    <source>
        <dbReference type="Google" id="ProtNLM"/>
    </source>
</evidence>
<evidence type="ECO:0000256" key="2">
    <source>
        <dbReference type="SAM" id="Phobius"/>
    </source>
</evidence>
<evidence type="ECO:0000313" key="4">
    <source>
        <dbReference type="Proteomes" id="UP000231581"/>
    </source>
</evidence>
<evidence type="ECO:0000256" key="1">
    <source>
        <dbReference type="SAM" id="MobiDB-lite"/>
    </source>
</evidence>
<dbReference type="Pfam" id="PF04977">
    <property type="entry name" value="DivIC"/>
    <property type="match status" value="1"/>
</dbReference>
<dbReference type="AlphaFoldDB" id="A0A2H0BT70"/>
<dbReference type="InterPro" id="IPR007060">
    <property type="entry name" value="FtsL/DivIC"/>
</dbReference>
<evidence type="ECO:0000313" key="3">
    <source>
        <dbReference type="EMBL" id="PIP60886.1"/>
    </source>
</evidence>
<feature type="compositionally biased region" description="Low complexity" evidence="1">
    <location>
        <begin position="112"/>
        <end position="121"/>
    </location>
</feature>
<feature type="region of interest" description="Disordered" evidence="1">
    <location>
        <begin position="106"/>
        <end position="132"/>
    </location>
</feature>
<comment type="caution">
    <text evidence="3">The sequence shown here is derived from an EMBL/GenBank/DDBJ whole genome shotgun (WGS) entry which is preliminary data.</text>
</comment>
<accession>A0A2H0BT70</accession>
<dbReference type="EMBL" id="PCSZ01000020">
    <property type="protein sequence ID" value="PIP60886.1"/>
    <property type="molecule type" value="Genomic_DNA"/>
</dbReference>
<keyword evidence="2" id="KW-0812">Transmembrane</keyword>
<proteinExistence type="predicted"/>
<sequence length="143" mass="16179">MKSGSREKHRGGKLARWSVLLAANGALLFVVGISTVRETYREWQVDQDINKIQTQIGTLEGKKLEFVDLIQRMESNDALDREARTRLGLRKPGERVIILRGADGESASWQESAFQAPSDQPASPPQSNPERWLQYFFPLNPKT</sequence>
<keyword evidence="2" id="KW-1133">Transmembrane helix</keyword>
<feature type="transmembrane region" description="Helical" evidence="2">
    <location>
        <begin position="14"/>
        <end position="36"/>
    </location>
</feature>